<evidence type="ECO:0000313" key="5">
    <source>
        <dbReference type="EMBL" id="QEX21593.1"/>
    </source>
</evidence>
<dbReference type="GO" id="GO:0030313">
    <property type="term" value="C:cell envelope"/>
    <property type="evidence" value="ECO:0007669"/>
    <property type="project" value="UniProtKB-SubCell"/>
</dbReference>
<dbReference type="Gene3D" id="2.40.30.170">
    <property type="match status" value="1"/>
</dbReference>
<dbReference type="AlphaFoldDB" id="A0A5J6MX38"/>
<gene>
    <name evidence="5" type="ORF">FRZ61_15220</name>
</gene>
<sequence length="344" mass="37703">MFLLLPLALIAGAFWYVTGGNVMSTDNAYIEADKVGVSTDISGIVKSVEVAENQHVEAGQVLYRLDDLQFRLALDRANAQLGMVRNDLNALQANYRDVQAQIKQAHDDIDYYQTQFQRQQNLLKENYASQSAFDTARRDLQNAQQKLASLNEQLAATAASLNGDPDGPVEQNPRYLDALAQRDEAARQLDHTVIKAPFPGIVTNVPSIAPGKYLEAATTAFYLVATDHVWVEANPKETELTYVQPGQKVTVTVDTYPNRQWQGTVESISPAAAQEFSLLPAQNTSGNWVKVVQRIPMRVRVDTSDGAMPPLRAGMSAEVDVDTGHVRGVPHALAFLFGHALAGE</sequence>
<proteinExistence type="predicted"/>
<evidence type="ECO:0000259" key="4">
    <source>
        <dbReference type="Pfam" id="PF25963"/>
    </source>
</evidence>
<evidence type="ECO:0000256" key="1">
    <source>
        <dbReference type="ARBA" id="ARBA00004196"/>
    </source>
</evidence>
<dbReference type="InterPro" id="IPR058634">
    <property type="entry name" value="AaeA-lik-b-barrel"/>
</dbReference>
<dbReference type="Pfam" id="PF25885">
    <property type="entry name" value="HH_EMRA"/>
    <property type="match status" value="1"/>
</dbReference>
<accession>A0A5J6MX38</accession>
<dbReference type="KEGG" id="hadh:FRZ61_15220"/>
<dbReference type="GO" id="GO:0055085">
    <property type="term" value="P:transmembrane transport"/>
    <property type="evidence" value="ECO:0007669"/>
    <property type="project" value="InterPro"/>
</dbReference>
<organism evidence="5 6">
    <name type="scientific">Hypericibacter adhaerens</name>
    <dbReference type="NCBI Taxonomy" id="2602016"/>
    <lineage>
        <taxon>Bacteria</taxon>
        <taxon>Pseudomonadati</taxon>
        <taxon>Pseudomonadota</taxon>
        <taxon>Alphaproteobacteria</taxon>
        <taxon>Rhodospirillales</taxon>
        <taxon>Dongiaceae</taxon>
        <taxon>Hypericibacter</taxon>
    </lineage>
</organism>
<dbReference type="PANTHER" id="PTHR30386:SF19">
    <property type="entry name" value="MULTIDRUG EXPORT PROTEIN EMRA-RELATED"/>
    <property type="match status" value="1"/>
</dbReference>
<protein>
    <submittedName>
        <fullName evidence="5">Hemolysin secretion protein D</fullName>
    </submittedName>
</protein>
<dbReference type="PANTHER" id="PTHR30386">
    <property type="entry name" value="MEMBRANE FUSION SUBUNIT OF EMRAB-TOLC MULTIDRUG EFFLUX PUMP"/>
    <property type="match status" value="1"/>
</dbReference>
<dbReference type="EMBL" id="CP042582">
    <property type="protein sequence ID" value="QEX21593.1"/>
    <property type="molecule type" value="Genomic_DNA"/>
</dbReference>
<feature type="domain" description="p-hydroxybenzoic acid efflux pump subunit AaeA-like beta-barrel" evidence="4">
    <location>
        <begin position="231"/>
        <end position="321"/>
    </location>
</feature>
<dbReference type="RefSeq" id="WP_225309167.1">
    <property type="nucleotide sequence ID" value="NZ_CP042582.1"/>
</dbReference>
<evidence type="ECO:0000313" key="6">
    <source>
        <dbReference type="Proteomes" id="UP000325797"/>
    </source>
</evidence>
<dbReference type="InterPro" id="IPR058633">
    <property type="entry name" value="EmrA/FarA_HH"/>
</dbReference>
<feature type="domain" description="Multidrug export protein EmrA/FarA alpha-helical hairpin" evidence="3">
    <location>
        <begin position="71"/>
        <end position="192"/>
    </location>
</feature>
<name>A0A5J6MX38_9PROT</name>
<feature type="coiled-coil region" evidence="2">
    <location>
        <begin position="133"/>
        <end position="160"/>
    </location>
</feature>
<reference evidence="5 6" key="1">
    <citation type="submission" date="2019-08" db="EMBL/GenBank/DDBJ databases">
        <title>Hyperibacter terrae gen. nov., sp. nov. and Hyperibacter viscosus sp. nov., two new members in the family Rhodospirillaceae isolated from the rhizosphere of Hypericum perforatum.</title>
        <authorList>
            <person name="Noviana Z."/>
        </authorList>
    </citation>
    <scope>NUCLEOTIDE SEQUENCE [LARGE SCALE GENOMIC DNA]</scope>
    <source>
        <strain evidence="5 6">R5959</strain>
    </source>
</reference>
<evidence type="ECO:0000256" key="2">
    <source>
        <dbReference type="SAM" id="Coils"/>
    </source>
</evidence>
<keyword evidence="6" id="KW-1185">Reference proteome</keyword>
<dbReference type="InterPro" id="IPR050739">
    <property type="entry name" value="MFP"/>
</dbReference>
<feature type="coiled-coil region" evidence="2">
    <location>
        <begin position="74"/>
        <end position="108"/>
    </location>
</feature>
<dbReference type="Pfam" id="PF25963">
    <property type="entry name" value="Beta-barrel_AAEA"/>
    <property type="match status" value="1"/>
</dbReference>
<dbReference type="Gene3D" id="2.40.50.100">
    <property type="match status" value="1"/>
</dbReference>
<keyword evidence="2" id="KW-0175">Coiled coil</keyword>
<dbReference type="SUPFAM" id="SSF111369">
    <property type="entry name" value="HlyD-like secretion proteins"/>
    <property type="match status" value="2"/>
</dbReference>
<comment type="subcellular location">
    <subcellularLocation>
        <location evidence="1">Cell envelope</location>
    </subcellularLocation>
</comment>
<dbReference type="Proteomes" id="UP000325797">
    <property type="component" value="Chromosome"/>
</dbReference>
<evidence type="ECO:0000259" key="3">
    <source>
        <dbReference type="Pfam" id="PF25885"/>
    </source>
</evidence>